<evidence type="ECO:0000313" key="2">
    <source>
        <dbReference type="EMBL" id="SES40280.1"/>
    </source>
</evidence>
<dbReference type="Pfam" id="PF12728">
    <property type="entry name" value="HTH_17"/>
    <property type="match status" value="1"/>
</dbReference>
<gene>
    <name evidence="2" type="ORF">SAMN04487818_112180</name>
</gene>
<feature type="domain" description="Helix-turn-helix" evidence="1">
    <location>
        <begin position="12"/>
        <end position="66"/>
    </location>
</feature>
<proteinExistence type="predicted"/>
<dbReference type="EMBL" id="FOGI01000012">
    <property type="protein sequence ID" value="SES40280.1"/>
    <property type="molecule type" value="Genomic_DNA"/>
</dbReference>
<evidence type="ECO:0000259" key="1">
    <source>
        <dbReference type="Pfam" id="PF12728"/>
    </source>
</evidence>
<dbReference type="InterPro" id="IPR041657">
    <property type="entry name" value="HTH_17"/>
</dbReference>
<reference evidence="3" key="1">
    <citation type="submission" date="2016-10" db="EMBL/GenBank/DDBJ databases">
        <authorList>
            <person name="Varghese N."/>
            <person name="Submissions S."/>
        </authorList>
    </citation>
    <scope>NUCLEOTIDE SEQUENCE [LARGE SCALE GENOMIC DNA]</scope>
    <source>
        <strain evidence="3">DSM 44260</strain>
    </source>
</reference>
<keyword evidence="3" id="KW-1185">Reference proteome</keyword>
<dbReference type="RefSeq" id="WP_092784314.1">
    <property type="nucleotide sequence ID" value="NZ_FOGI01000012.1"/>
</dbReference>
<dbReference type="SUPFAM" id="SSF46955">
    <property type="entry name" value="Putative DNA-binding domain"/>
    <property type="match status" value="1"/>
</dbReference>
<dbReference type="InterPro" id="IPR009061">
    <property type="entry name" value="DNA-bd_dom_put_sf"/>
</dbReference>
<dbReference type="AlphaFoldDB" id="A0A1H9X2B7"/>
<protein>
    <submittedName>
        <fullName evidence="2">Helix-turn-helix domain-containing protein</fullName>
    </submittedName>
</protein>
<dbReference type="STRING" id="155974.SAMN04487818_112180"/>
<name>A0A1H9X2B7_9PSEU</name>
<evidence type="ECO:0000313" key="3">
    <source>
        <dbReference type="Proteomes" id="UP000199051"/>
    </source>
</evidence>
<organism evidence="2 3">
    <name type="scientific">Actinokineospora terrae</name>
    <dbReference type="NCBI Taxonomy" id="155974"/>
    <lineage>
        <taxon>Bacteria</taxon>
        <taxon>Bacillati</taxon>
        <taxon>Actinomycetota</taxon>
        <taxon>Actinomycetes</taxon>
        <taxon>Pseudonocardiales</taxon>
        <taxon>Pseudonocardiaceae</taxon>
        <taxon>Actinokineospora</taxon>
    </lineage>
</organism>
<accession>A0A1H9X2B7</accession>
<sequence>MSGTVRLVDGDWYTTEELATLLHVDASTVRRWRTLRPYYGPAFVRVSERVVVYAADDVEAWVRARRTDPGQVAA</sequence>
<dbReference type="Proteomes" id="UP000199051">
    <property type="component" value="Unassembled WGS sequence"/>
</dbReference>